<keyword evidence="3" id="KW-1185">Reference proteome</keyword>
<protein>
    <submittedName>
        <fullName evidence="2">Uncharacterized protein</fullName>
    </submittedName>
</protein>
<evidence type="ECO:0000256" key="1">
    <source>
        <dbReference type="SAM" id="MobiDB-lite"/>
    </source>
</evidence>
<gene>
    <name evidence="2" type="ORF">CYMTET_48502</name>
</gene>
<proteinExistence type="predicted"/>
<reference evidence="2 3" key="1">
    <citation type="journal article" date="2015" name="Genome Biol. Evol.">
        <title>Comparative Genomics of a Bacterivorous Green Alga Reveals Evolutionary Causalities and Consequences of Phago-Mixotrophic Mode of Nutrition.</title>
        <authorList>
            <person name="Burns J.A."/>
            <person name="Paasch A."/>
            <person name="Narechania A."/>
            <person name="Kim E."/>
        </authorList>
    </citation>
    <scope>NUCLEOTIDE SEQUENCE [LARGE SCALE GENOMIC DNA]</scope>
    <source>
        <strain evidence="2 3">PLY_AMNH</strain>
    </source>
</reference>
<dbReference type="Proteomes" id="UP001190700">
    <property type="component" value="Unassembled WGS sequence"/>
</dbReference>
<accession>A0AAE0BTE3</accession>
<organism evidence="2 3">
    <name type="scientific">Cymbomonas tetramitiformis</name>
    <dbReference type="NCBI Taxonomy" id="36881"/>
    <lineage>
        <taxon>Eukaryota</taxon>
        <taxon>Viridiplantae</taxon>
        <taxon>Chlorophyta</taxon>
        <taxon>Pyramimonadophyceae</taxon>
        <taxon>Pyramimonadales</taxon>
        <taxon>Pyramimonadaceae</taxon>
        <taxon>Cymbomonas</taxon>
    </lineage>
</organism>
<sequence length="309" mass="35208">MYVLDVYNVFLRESAVIWHAHLRKCPSVAIDDLVDPRKEDWLHEKPKQAKNLFTEEVVEEEPVQTPNNDSLAKKADVTGALNALNVDGGPLADMNRALPLPVEGEDYRELFQMQDGKVLTRPPKQYTREEFCDRLLAFAHSFAGSQDAHDETAREEPCRGSQEVESGHRLTTRAGDTSTLETTCGDVSGVWCPFPSRWHGRHIHGVGVVDKDHSNFEKVCVVHNFSENEEASVNVATDIPEQKWQSVCDALTFLRPMYYMIKVDIKGAYRHLPIALQYLPFHTYKWGELVADLRFPFGHRGSFMKSRRP</sequence>
<name>A0AAE0BTE3_9CHLO</name>
<dbReference type="AlphaFoldDB" id="A0AAE0BTE3"/>
<feature type="region of interest" description="Disordered" evidence="1">
    <location>
        <begin position="146"/>
        <end position="173"/>
    </location>
</feature>
<feature type="compositionally biased region" description="Basic and acidic residues" evidence="1">
    <location>
        <begin position="147"/>
        <end position="158"/>
    </location>
</feature>
<evidence type="ECO:0000313" key="3">
    <source>
        <dbReference type="Proteomes" id="UP001190700"/>
    </source>
</evidence>
<comment type="caution">
    <text evidence="2">The sequence shown here is derived from an EMBL/GenBank/DDBJ whole genome shotgun (WGS) entry which is preliminary data.</text>
</comment>
<evidence type="ECO:0000313" key="2">
    <source>
        <dbReference type="EMBL" id="KAK3241769.1"/>
    </source>
</evidence>
<dbReference type="EMBL" id="LGRX02033316">
    <property type="protein sequence ID" value="KAK3241769.1"/>
    <property type="molecule type" value="Genomic_DNA"/>
</dbReference>